<keyword evidence="2" id="KW-1185">Reference proteome</keyword>
<evidence type="ECO:0000313" key="2">
    <source>
        <dbReference type="Proteomes" id="UP001433508"/>
    </source>
</evidence>
<proteinExistence type="predicted"/>
<accession>A0ACC3T7A9</accession>
<reference evidence="2" key="1">
    <citation type="journal article" date="2024" name="Front. Bioeng. Biotechnol.">
        <title>Genome-scale model development and genomic sequencing of the oleaginous clade Lipomyces.</title>
        <authorList>
            <person name="Czajka J.J."/>
            <person name="Han Y."/>
            <person name="Kim J."/>
            <person name="Mondo S.J."/>
            <person name="Hofstad B.A."/>
            <person name="Robles A."/>
            <person name="Haridas S."/>
            <person name="Riley R."/>
            <person name="LaButti K."/>
            <person name="Pangilinan J."/>
            <person name="Andreopoulos W."/>
            <person name="Lipzen A."/>
            <person name="Yan J."/>
            <person name="Wang M."/>
            <person name="Ng V."/>
            <person name="Grigoriev I.V."/>
            <person name="Spatafora J.W."/>
            <person name="Magnuson J.K."/>
            <person name="Baker S.E."/>
            <person name="Pomraning K.R."/>
        </authorList>
    </citation>
    <scope>NUCLEOTIDE SEQUENCE [LARGE SCALE GENOMIC DNA]</scope>
    <source>
        <strain evidence="2">CBS 7786</strain>
    </source>
</reference>
<protein>
    <submittedName>
        <fullName evidence="1">BAR domain-containing protein</fullName>
    </submittedName>
</protein>
<evidence type="ECO:0000313" key="1">
    <source>
        <dbReference type="EMBL" id="KAK9239833.1"/>
    </source>
</evidence>
<comment type="caution">
    <text evidence="1">The sequence shown here is derived from an EMBL/GenBank/DDBJ whole genome shotgun (WGS) entry which is preliminary data.</text>
</comment>
<gene>
    <name evidence="1" type="ORF">V1525DRAFT_396900</name>
</gene>
<dbReference type="Proteomes" id="UP001433508">
    <property type="component" value="Unassembled WGS sequence"/>
</dbReference>
<dbReference type="EMBL" id="MU971343">
    <property type="protein sequence ID" value="KAK9239833.1"/>
    <property type="molecule type" value="Genomic_DNA"/>
</dbReference>
<name>A0ACC3T7A9_LIPKO</name>
<sequence>MSWKGIQKSVVRAPQSLRQKLNIGEQTKDAVFNDAERRFKELEVETKKLHDESEKYFAAINSMLTHQIEFSKGIEEIYNPISGRASDPNAAIPEGNPEGIKACEMYREIVSDLQTTLQPELEMLDTRIVKPAEEMLEIVKNVRKLVVKRAHKQLDLDRHTNSLKKLQEKKEKTLKDEKAIYKVENDVEVATQEYDYYNDLLKDDLPKLFQLETEFIKPLFQSFYYMQLNIFYTLYERMNQANIPYFNLSADDDIEKAFEAKRGNIQERAEQIPITHFNLQRARKKLPDPKFRKPGAPGAIGATGSPYSPDGSAAPPPYTTSGSPQPGYDEYQTAEYSGYSPTAAYSTAAYNPSAGYGSPGTAYGPQAGYQQPAAAGYNQAGALPDYQQPTDPQYAGYPVEKKAAPLPPSKPSGLSSTPGVEYCIAQFDYAAQAEGDLSFNAGDRIEIVQRTADPNGWWTGILNGYQGVFPGNYVALED</sequence>
<organism evidence="1 2">
    <name type="scientific">Lipomyces kononenkoae</name>
    <name type="common">Yeast</name>
    <dbReference type="NCBI Taxonomy" id="34357"/>
    <lineage>
        <taxon>Eukaryota</taxon>
        <taxon>Fungi</taxon>
        <taxon>Dikarya</taxon>
        <taxon>Ascomycota</taxon>
        <taxon>Saccharomycotina</taxon>
        <taxon>Lipomycetes</taxon>
        <taxon>Lipomycetales</taxon>
        <taxon>Lipomycetaceae</taxon>
        <taxon>Lipomyces</taxon>
    </lineage>
</organism>